<name>A0AC61SC07_9EURY</name>
<dbReference type="EMBL" id="QYBA01000055">
    <property type="protein sequence ID" value="TKY92231.1"/>
    <property type="molecule type" value="Genomic_DNA"/>
</dbReference>
<dbReference type="Proteomes" id="UP000315423">
    <property type="component" value="Unassembled WGS sequence"/>
</dbReference>
<feature type="non-terminal residue" evidence="1">
    <location>
        <position position="524"/>
    </location>
</feature>
<protein>
    <submittedName>
        <fullName evidence="1">Thioredoxin domain-containing protein</fullName>
    </submittedName>
</protein>
<organism evidence="1 2">
    <name type="scientific">Candidatus Methanomarinus sp</name>
    <dbReference type="NCBI Taxonomy" id="3386244"/>
    <lineage>
        <taxon>Archaea</taxon>
        <taxon>Methanobacteriati</taxon>
        <taxon>Methanobacteriota</taxon>
        <taxon>Stenosarchaea group</taxon>
        <taxon>Methanomicrobia</taxon>
        <taxon>Methanosarcinales</taxon>
        <taxon>ANME-2 cluster</taxon>
        <taxon>Candidatus Methanocomedenaceae</taxon>
        <taxon>Candidatus Methanomarinus</taxon>
    </lineage>
</organism>
<evidence type="ECO:0000313" key="2">
    <source>
        <dbReference type="Proteomes" id="UP000315423"/>
    </source>
</evidence>
<proteinExistence type="predicted"/>
<reference evidence="1" key="1">
    <citation type="submission" date="2018-09" db="EMBL/GenBank/DDBJ databases">
        <title>A genomic encyclopedia of anaerobic methanotrophic archaea.</title>
        <authorList>
            <person name="Skennerton C.T."/>
            <person name="Chadwick G.L."/>
            <person name="Laso-Perez R."/>
            <person name="Leu A.O."/>
            <person name="Speth D.R."/>
            <person name="Yu H."/>
            <person name="Morgan-Lang C."/>
            <person name="Hatzenpichler R."/>
            <person name="Goudeau D."/>
            <person name="Malmstrom R."/>
            <person name="Woyke T."/>
            <person name="Hallam S."/>
            <person name="Tyson G.W."/>
            <person name="Wegener G."/>
            <person name="Boetius A."/>
            <person name="Orphan V.J."/>
        </authorList>
    </citation>
    <scope>NUCLEOTIDE SEQUENCE</scope>
    <source>
        <strain evidence="1">CONS3730D10UFb2</strain>
    </source>
</reference>
<sequence length="524" mass="60041">MKKTPNALINEKSPYLLQHAYNPVDWFPWGKEALSCARNEDKPIFLSIGYSTCHWCHVMARESFENMQTADILNANFICIKVDREERPDLDEIYMKSVQMLAGAGGWPLSVFLTPDKTPFYGGTYFPPEPRHGLPAFNDLLLRIIHIWRDNREQILSNSEQIIQLLHNSYLHKPQISTEAISSDLLDNAYEQLILQFDSDYGGFSTDIRPGLMKTPKFPQPGFLSFLLRYYHRTKEKSALTMVEKTLYAIAEGGIFDHLGGGFHRYSTDNQWLIPHFEKMLYDNALLSRVYFEAYQITGNSFFSQTGKRTLDWVIQEMTSPSGGFYTALDADSEGTEGAFYVWSPAEITSVLDKELSEIICQHFGITRQGNFEEGSSVLHIAKSVSDVNYSDATIEAIQQLLNARNQRVRPATDDKIITGLNGLMISAFAAGYQILHDKRFLEAATSAARFIFDNLLKEGQLYRRYRDHEVAIPANLEDYTFFIAALLDLYEASFDQQWQKKAIRLNESMIEMFWDKVDGGFYF</sequence>
<comment type="caution">
    <text evidence="1">The sequence shown here is derived from an EMBL/GenBank/DDBJ whole genome shotgun (WGS) entry which is preliminary data.</text>
</comment>
<evidence type="ECO:0000313" key="1">
    <source>
        <dbReference type="EMBL" id="TKY92231.1"/>
    </source>
</evidence>
<accession>A0AC61SC07</accession>
<gene>
    <name evidence="1" type="ORF">C5S46_01715</name>
</gene>